<evidence type="ECO:0000256" key="1">
    <source>
        <dbReference type="SAM" id="MobiDB-lite"/>
    </source>
</evidence>
<feature type="chain" id="PRO_5011955545" evidence="2">
    <location>
        <begin position="23"/>
        <end position="483"/>
    </location>
</feature>
<dbReference type="AlphaFoldDB" id="A0A1J0R6A2"/>
<reference evidence="3" key="1">
    <citation type="submission" date="2016-08" db="EMBL/GenBank/DDBJ databases">
        <title>VSG repertoire of Trypanosoma brucei EATRO 1125.</title>
        <authorList>
            <person name="Cross G.A."/>
        </authorList>
    </citation>
    <scope>NUCLEOTIDE SEQUENCE</scope>
    <source>
        <strain evidence="3">EATRO 1125</strain>
    </source>
</reference>
<feature type="region of interest" description="Disordered" evidence="1">
    <location>
        <begin position="410"/>
        <end position="446"/>
    </location>
</feature>
<sequence length="483" mass="51994">MKAYLVIFSLFGVLLQIETAYAEDNDELATAARNLCEEKAYLEALKNHLTSAAAQKTEDARTAASLARMWQIVANTAGTTEDKCLFLALSIYADKIAATNAAVAKTANSAVLAAAQAISEQIGLIDSVEVFAKLTFTLPGSFIAGTEATARNFPLTKGTEGPALCNAVTDVKTIGAKNKEPAYEKLHTVKLTPRESLLSWLNGATTKITGLQSCNKLDGAAANYAANMGSCSYNSGGTVTTVINRATSTYAGTDKKLFSTTRQAKTCTETKLTDSTNKDKTKDLMHLLCEALKSIDAKTSNPKDLSGTTLENDHDTLTIIRNCNPQFQAIADIGTGDETKTLKKYVNEAYGDDSAKFNEKFIKRLSQIKPTVRKDKTTDATKSVEELAGTVDAAAAAAHAEGERIKREIEAEKKSKSATVDSKKAEDCQGEKDETKCNNKDGCEYKNGECKAKEGVKAENDGKKNTTGKVLLRLKPFFFLAEM</sequence>
<keyword evidence="2" id="KW-0732">Signal</keyword>
<dbReference type="VEuPathDB" id="TriTrypDB:Tb427_000325200"/>
<evidence type="ECO:0000256" key="2">
    <source>
        <dbReference type="SAM" id="SignalP"/>
    </source>
</evidence>
<dbReference type="VEuPathDB" id="TriTrypDB:Tb08.27P2.460"/>
<dbReference type="SUPFAM" id="SSF58087">
    <property type="entry name" value="Variant surface glycoprotein (N-terminal domain)"/>
    <property type="match status" value="1"/>
</dbReference>
<feature type="signal peptide" evidence="2">
    <location>
        <begin position="1"/>
        <end position="22"/>
    </location>
</feature>
<protein>
    <submittedName>
        <fullName evidence="3">Variant surface glycoprotein 1125.1098</fullName>
    </submittedName>
</protein>
<evidence type="ECO:0000313" key="3">
    <source>
        <dbReference type="EMBL" id="APD73362.1"/>
    </source>
</evidence>
<proteinExistence type="predicted"/>
<name>A0A1J0R6A2_9TRYP</name>
<dbReference type="EMBL" id="KX699406">
    <property type="protein sequence ID" value="APD73362.1"/>
    <property type="molecule type" value="Genomic_DNA"/>
</dbReference>
<organism evidence="3">
    <name type="scientific">Trypanosoma brucei</name>
    <dbReference type="NCBI Taxonomy" id="5691"/>
    <lineage>
        <taxon>Eukaryota</taxon>
        <taxon>Discoba</taxon>
        <taxon>Euglenozoa</taxon>
        <taxon>Kinetoplastea</taxon>
        <taxon>Metakinetoplastina</taxon>
        <taxon>Trypanosomatida</taxon>
        <taxon>Trypanosomatidae</taxon>
        <taxon>Trypanosoma</taxon>
    </lineage>
</organism>
<accession>A0A1J0R6A2</accession>